<dbReference type="GO" id="GO:0003697">
    <property type="term" value="F:single-stranded DNA binding"/>
    <property type="evidence" value="ECO:0007669"/>
    <property type="project" value="TreeGrafter"/>
</dbReference>
<accession>A0A8H6C561</accession>
<dbReference type="PANTHER" id="PTHR13989:SF16">
    <property type="entry name" value="REPLICATION PROTEIN A2"/>
    <property type="match status" value="1"/>
</dbReference>
<dbReference type="Pfam" id="PF01336">
    <property type="entry name" value="tRNA_anti-codon"/>
    <property type="match status" value="1"/>
</dbReference>
<dbReference type="SUPFAM" id="SSF50249">
    <property type="entry name" value="Nucleic acid-binding proteins"/>
    <property type="match status" value="1"/>
</dbReference>
<dbReference type="Proteomes" id="UP000536275">
    <property type="component" value="Unassembled WGS sequence"/>
</dbReference>
<organism evidence="9 10">
    <name type="scientific">Candida albicans</name>
    <name type="common">Yeast</name>
    <dbReference type="NCBI Taxonomy" id="5476"/>
    <lineage>
        <taxon>Eukaryota</taxon>
        <taxon>Fungi</taxon>
        <taxon>Dikarya</taxon>
        <taxon>Ascomycota</taxon>
        <taxon>Saccharomycotina</taxon>
        <taxon>Pichiomycetes</taxon>
        <taxon>Debaryomycetaceae</taxon>
        <taxon>Candida/Lodderomyces clade</taxon>
        <taxon>Candida</taxon>
    </lineage>
</organism>
<dbReference type="CDD" id="cd04478">
    <property type="entry name" value="RPA2_DBD_D"/>
    <property type="match status" value="1"/>
</dbReference>
<dbReference type="GO" id="GO:0005662">
    <property type="term" value="C:DNA replication factor A complex"/>
    <property type="evidence" value="ECO:0007669"/>
    <property type="project" value="TreeGrafter"/>
</dbReference>
<dbReference type="InterPro" id="IPR040260">
    <property type="entry name" value="RFA2-like"/>
</dbReference>
<evidence type="ECO:0000313" key="9">
    <source>
        <dbReference type="EMBL" id="KAF6071784.1"/>
    </source>
</evidence>
<keyword evidence="2" id="KW-0235">DNA replication</keyword>
<dbReference type="InterPro" id="IPR014646">
    <property type="entry name" value="Rfa2/RPA32"/>
</dbReference>
<dbReference type="EMBL" id="JABWAD010000013">
    <property type="protein sequence ID" value="KAF6071784.1"/>
    <property type="molecule type" value="Genomic_DNA"/>
</dbReference>
<dbReference type="GO" id="GO:0035861">
    <property type="term" value="C:site of double-strand break"/>
    <property type="evidence" value="ECO:0007669"/>
    <property type="project" value="TreeGrafter"/>
</dbReference>
<evidence type="ECO:0000313" key="10">
    <source>
        <dbReference type="Proteomes" id="UP000536275"/>
    </source>
</evidence>
<dbReference type="InterPro" id="IPR014892">
    <property type="entry name" value="RPA_C"/>
</dbReference>
<dbReference type="InterPro" id="IPR036390">
    <property type="entry name" value="WH_DNA-bd_sf"/>
</dbReference>
<dbReference type="AlphaFoldDB" id="A0A8H6C561"/>
<evidence type="ECO:0000256" key="1">
    <source>
        <dbReference type="ARBA" id="ARBA00004123"/>
    </source>
</evidence>
<dbReference type="EMBL" id="JABWAD010000060">
    <property type="protein sequence ID" value="KAF6063665.1"/>
    <property type="molecule type" value="Genomic_DNA"/>
</dbReference>
<evidence type="ECO:0000256" key="5">
    <source>
        <dbReference type="SAM" id="MobiDB-lite"/>
    </source>
</evidence>
<dbReference type="PANTHER" id="PTHR13989">
    <property type="entry name" value="REPLICATION PROTEIN A-RELATED"/>
    <property type="match status" value="1"/>
</dbReference>
<protein>
    <submittedName>
        <fullName evidence="9">OB-fold nucleic acid binding domain family protein</fullName>
    </submittedName>
</protein>
<comment type="caution">
    <text evidence="9">The sequence shown here is derived from an EMBL/GenBank/DDBJ whole genome shotgun (WGS) entry which is preliminary data.</text>
</comment>
<evidence type="ECO:0000256" key="2">
    <source>
        <dbReference type="ARBA" id="ARBA00022705"/>
    </source>
</evidence>
<name>A0A8H6C561_CANAX</name>
<keyword evidence="3" id="KW-0238">DNA-binding</keyword>
<dbReference type="GO" id="GO:0006289">
    <property type="term" value="P:nucleotide-excision repair"/>
    <property type="evidence" value="ECO:0007669"/>
    <property type="project" value="TreeGrafter"/>
</dbReference>
<feature type="domain" description="Replication protein A C-terminal" evidence="7">
    <location>
        <begin position="174"/>
        <end position="267"/>
    </location>
</feature>
<feature type="region of interest" description="Disordered" evidence="5">
    <location>
        <begin position="1"/>
        <end position="41"/>
    </location>
</feature>
<dbReference type="OMA" id="SFGNKRY"/>
<evidence type="ECO:0000256" key="4">
    <source>
        <dbReference type="ARBA" id="ARBA00023242"/>
    </source>
</evidence>
<comment type="subcellular location">
    <subcellularLocation>
        <location evidence="1">Nucleus</location>
    </subcellularLocation>
</comment>
<dbReference type="SUPFAM" id="SSF46785">
    <property type="entry name" value="Winged helix' DNA-binding domain"/>
    <property type="match status" value="1"/>
</dbReference>
<dbReference type="GO" id="GO:0000724">
    <property type="term" value="P:double-strand break repair via homologous recombination"/>
    <property type="evidence" value="ECO:0007669"/>
    <property type="project" value="TreeGrafter"/>
</dbReference>
<dbReference type="PIRSF" id="PIRSF036949">
    <property type="entry name" value="RPA32"/>
    <property type="match status" value="1"/>
</dbReference>
<dbReference type="SMR" id="A0A8H6C561"/>
<gene>
    <name evidence="9" type="ORF">FOB64_001004</name>
    <name evidence="8" type="ORF">FOB64_005293</name>
</gene>
<evidence type="ECO:0000256" key="3">
    <source>
        <dbReference type="ARBA" id="ARBA00023125"/>
    </source>
</evidence>
<dbReference type="GO" id="GO:0000781">
    <property type="term" value="C:chromosome, telomeric region"/>
    <property type="evidence" value="ECO:0007669"/>
    <property type="project" value="TreeGrafter"/>
</dbReference>
<evidence type="ECO:0000313" key="8">
    <source>
        <dbReference type="EMBL" id="KAF6063665.1"/>
    </source>
</evidence>
<keyword evidence="4" id="KW-0539">Nucleus</keyword>
<dbReference type="Pfam" id="PF08784">
    <property type="entry name" value="RPA_C"/>
    <property type="match status" value="1"/>
</dbReference>
<dbReference type="Gene3D" id="2.40.50.140">
    <property type="entry name" value="Nucleic acid-binding proteins"/>
    <property type="match status" value="1"/>
</dbReference>
<feature type="compositionally biased region" description="Polar residues" evidence="5">
    <location>
        <begin position="7"/>
        <end position="28"/>
    </location>
</feature>
<feature type="domain" description="OB" evidence="6">
    <location>
        <begin position="73"/>
        <end position="149"/>
    </location>
</feature>
<evidence type="ECO:0000259" key="7">
    <source>
        <dbReference type="Pfam" id="PF08784"/>
    </source>
</evidence>
<feature type="compositionally biased region" description="Low complexity" evidence="5">
    <location>
        <begin position="29"/>
        <end position="41"/>
    </location>
</feature>
<dbReference type="InterPro" id="IPR004365">
    <property type="entry name" value="NA-bd_OB_tRNA"/>
</dbReference>
<evidence type="ECO:0000259" key="6">
    <source>
        <dbReference type="Pfam" id="PF01336"/>
    </source>
</evidence>
<reference evidence="9 10" key="1">
    <citation type="submission" date="2020-03" db="EMBL/GenBank/DDBJ databases">
        <title>FDA dAtabase for Regulatory Grade micrObial Sequences (FDA-ARGOS): Supporting development and validation of Infectious Disease Dx tests.</title>
        <authorList>
            <person name="Campos J."/>
            <person name="Goldberg B."/>
            <person name="Tallon L."/>
            <person name="Sadzewicz L."/>
            <person name="Vavikolanu K."/>
            <person name="Mehta A."/>
            <person name="Aluvathingal J."/>
            <person name="Nadendla S."/>
            <person name="Nandy P."/>
            <person name="Geyer C."/>
            <person name="Yan Y."/>
            <person name="Sichtig H."/>
        </authorList>
    </citation>
    <scope>NUCLEOTIDE SEQUENCE [LARGE SCALE GENOMIC DNA]</scope>
    <source>
        <strain evidence="9 10">FDAARGOS_656</strain>
    </source>
</reference>
<dbReference type="GO" id="GO:0006260">
    <property type="term" value="P:DNA replication"/>
    <property type="evidence" value="ECO:0007669"/>
    <property type="project" value="UniProtKB-KW"/>
</dbReference>
<sequence>MSDFEYDNNNTGAFGNISQGGFNTEHAGSSQRQTTTQVRQSLTPVTIKQINDATQPVPDGEFKVNNVELNMISFVGVVRNVENTNASIAVTIEDGTGSIDVRKWVDETISSAEEDFEKYNEMKGKYVYVGGSLKQFNNRKTVQNASISLITDSNQIVYHHLSAIEHHLKAQGITAADAASAGAGQATNSTASAGSGLFMDNPTSLSKDTGSLTDQVIAVLKEASRTMPDGVPVDYVAEKLSITKEESQFQLLKLNDEGKAYAGYDDNSYLVI</sequence>
<dbReference type="InterPro" id="IPR012340">
    <property type="entry name" value="NA-bd_OB-fold"/>
</dbReference>
<proteinExistence type="predicted"/>